<accession>A0A917GS82</accession>
<dbReference type="GO" id="GO:0020037">
    <property type="term" value="F:heme binding"/>
    <property type="evidence" value="ECO:0007669"/>
    <property type="project" value="InterPro"/>
</dbReference>
<gene>
    <name evidence="10" type="ORF">GCM10011403_10800</name>
</gene>
<dbReference type="PROSITE" id="PS51318">
    <property type="entry name" value="TAT"/>
    <property type="match status" value="1"/>
</dbReference>
<evidence type="ECO:0000256" key="8">
    <source>
        <dbReference type="SAM" id="SignalP"/>
    </source>
</evidence>
<dbReference type="Gene3D" id="1.10.760.10">
    <property type="entry name" value="Cytochrome c-like domain"/>
    <property type="match status" value="1"/>
</dbReference>
<evidence type="ECO:0000313" key="10">
    <source>
        <dbReference type="EMBL" id="GGG55553.1"/>
    </source>
</evidence>
<dbReference type="CDD" id="cd02110">
    <property type="entry name" value="SO_family_Moco_dimer"/>
    <property type="match status" value="1"/>
</dbReference>
<evidence type="ECO:0000313" key="11">
    <source>
        <dbReference type="Proteomes" id="UP000627715"/>
    </source>
</evidence>
<proteinExistence type="predicted"/>
<evidence type="ECO:0000256" key="1">
    <source>
        <dbReference type="ARBA" id="ARBA00001924"/>
    </source>
</evidence>
<feature type="signal peptide" evidence="8">
    <location>
        <begin position="1"/>
        <end position="20"/>
    </location>
</feature>
<dbReference type="PROSITE" id="PS51007">
    <property type="entry name" value="CYTC"/>
    <property type="match status" value="1"/>
</dbReference>
<keyword evidence="5" id="KW-0560">Oxidoreductase</keyword>
<dbReference type="OrthoDB" id="9795587at2"/>
<comment type="caution">
    <text evidence="10">The sequence shown here is derived from an EMBL/GenBank/DDBJ whole genome shotgun (WGS) entry which is preliminary data.</text>
</comment>
<reference evidence="10" key="2">
    <citation type="submission" date="2020-09" db="EMBL/GenBank/DDBJ databases">
        <authorList>
            <person name="Sun Q."/>
            <person name="Zhou Y."/>
        </authorList>
    </citation>
    <scope>NUCLEOTIDE SEQUENCE</scope>
    <source>
        <strain evidence="10">CGMCC 1.15425</strain>
    </source>
</reference>
<dbReference type="InterPro" id="IPR036374">
    <property type="entry name" value="OxRdtase_Mopterin-bd_sf"/>
</dbReference>
<dbReference type="InterPro" id="IPR036909">
    <property type="entry name" value="Cyt_c-like_dom_sf"/>
</dbReference>
<protein>
    <submittedName>
        <fullName evidence="10">Sulfite oxidase</fullName>
    </submittedName>
</protein>
<evidence type="ECO:0000259" key="9">
    <source>
        <dbReference type="PROSITE" id="PS51007"/>
    </source>
</evidence>
<dbReference type="RefSeq" id="WP_068812111.1">
    <property type="nucleotide sequence ID" value="NZ_BMIY01000004.1"/>
</dbReference>
<dbReference type="EMBL" id="BMIY01000004">
    <property type="protein sequence ID" value="GGG55553.1"/>
    <property type="molecule type" value="Genomic_DNA"/>
</dbReference>
<dbReference type="InterPro" id="IPR006311">
    <property type="entry name" value="TAT_signal"/>
</dbReference>
<dbReference type="PANTHER" id="PTHR19372">
    <property type="entry name" value="SULFITE REDUCTASE"/>
    <property type="match status" value="1"/>
</dbReference>
<evidence type="ECO:0000256" key="7">
    <source>
        <dbReference type="PROSITE-ProRule" id="PRU00433"/>
    </source>
</evidence>
<dbReference type="Pfam" id="PF13442">
    <property type="entry name" value="Cytochrome_CBB3"/>
    <property type="match status" value="1"/>
</dbReference>
<comment type="cofactor">
    <cofactor evidence="1">
        <name>Mo-molybdopterin</name>
        <dbReference type="ChEBI" id="CHEBI:71302"/>
    </cofactor>
</comment>
<dbReference type="InterPro" id="IPR014756">
    <property type="entry name" value="Ig_E-set"/>
</dbReference>
<dbReference type="SUPFAM" id="SSF81296">
    <property type="entry name" value="E set domains"/>
    <property type="match status" value="1"/>
</dbReference>
<keyword evidence="11" id="KW-1185">Reference proteome</keyword>
<keyword evidence="3 7" id="KW-0349">Heme</keyword>
<dbReference type="PANTHER" id="PTHR19372:SF7">
    <property type="entry name" value="SULFITE OXIDASE, MITOCHONDRIAL"/>
    <property type="match status" value="1"/>
</dbReference>
<dbReference type="SUPFAM" id="SSF46626">
    <property type="entry name" value="Cytochrome c"/>
    <property type="match status" value="1"/>
</dbReference>
<dbReference type="GO" id="GO:0009055">
    <property type="term" value="F:electron transfer activity"/>
    <property type="evidence" value="ECO:0007669"/>
    <property type="project" value="InterPro"/>
</dbReference>
<dbReference type="InterPro" id="IPR000572">
    <property type="entry name" value="OxRdtase_Mopterin-bd_dom"/>
</dbReference>
<evidence type="ECO:0000256" key="4">
    <source>
        <dbReference type="ARBA" id="ARBA00022723"/>
    </source>
</evidence>
<feature type="chain" id="PRO_5038138349" evidence="8">
    <location>
        <begin position="21"/>
        <end position="516"/>
    </location>
</feature>
<dbReference type="GO" id="GO:0006790">
    <property type="term" value="P:sulfur compound metabolic process"/>
    <property type="evidence" value="ECO:0007669"/>
    <property type="project" value="TreeGrafter"/>
</dbReference>
<dbReference type="PRINTS" id="PR00407">
    <property type="entry name" value="EUMOPTERIN"/>
</dbReference>
<dbReference type="Pfam" id="PF00174">
    <property type="entry name" value="Oxidored_molyb"/>
    <property type="match status" value="1"/>
</dbReference>
<dbReference type="GO" id="GO:0043546">
    <property type="term" value="F:molybdopterin cofactor binding"/>
    <property type="evidence" value="ECO:0007669"/>
    <property type="project" value="TreeGrafter"/>
</dbReference>
<dbReference type="Gene3D" id="3.90.420.10">
    <property type="entry name" value="Oxidoreductase, molybdopterin-binding domain"/>
    <property type="match status" value="1"/>
</dbReference>
<dbReference type="InterPro" id="IPR009056">
    <property type="entry name" value="Cyt_c-like_dom"/>
</dbReference>
<sequence length="516" mass="54407">MSSFSRRSLLKAFAIGGATAAVSPLARFASAQAMERAMPTGKLASNFHIHNDMPWALEARRSALGLAPITPQSAFFVRNNLPTPDESIIANRDAWSIEVAGVANTGRITLAELKTLPVRMEAAVLQCSGNGRAYFPHEPSGSQWATGAAGCAIWTGVRVSDVIEHFGGAAADELAFLTATGSEELPDGVDPSQVVVERSVPKAKGLQDCMLVWEMNGAPLPLVHGGPVRMLVPGYFGVNNVKWVKRIALTEEESGASIQVSSYRFRDIGESGRPEHPSMYRMPVKSWLNGPGADDMPVLKGQATLYGVAFSGERGIDKVEVSVDEGQNWQEAELIGPDLGPNAWRSFILPMELSAGRHRFVSRATDISGDTQSRDAIPNHRGYGHNGWYDHGLEINVVDQLPASMTANATAAGSTPTPAAAAGTAASSSSSLSAEATAGRDIFLTQVQPGCGVCHTLADAGTAGAIGPNLDTLKPSVDQVMRAVRQGVGAMPAFGAQLSETEMRALSVYVAEATSG</sequence>
<name>A0A917GS82_9GAMM</name>
<dbReference type="Pfam" id="PF03404">
    <property type="entry name" value="Mo-co_dimer"/>
    <property type="match status" value="1"/>
</dbReference>
<dbReference type="InterPro" id="IPR008335">
    <property type="entry name" value="Mopterin_OxRdtase_euk"/>
</dbReference>
<keyword evidence="8" id="KW-0732">Signal</keyword>
<evidence type="ECO:0000256" key="3">
    <source>
        <dbReference type="ARBA" id="ARBA00022617"/>
    </source>
</evidence>
<keyword evidence="6 7" id="KW-0408">Iron</keyword>
<keyword evidence="2" id="KW-0500">Molybdenum</keyword>
<dbReference type="GO" id="GO:0008482">
    <property type="term" value="F:sulfite oxidase activity"/>
    <property type="evidence" value="ECO:0007669"/>
    <property type="project" value="TreeGrafter"/>
</dbReference>
<evidence type="ECO:0000256" key="2">
    <source>
        <dbReference type="ARBA" id="ARBA00022505"/>
    </source>
</evidence>
<evidence type="ECO:0000256" key="5">
    <source>
        <dbReference type="ARBA" id="ARBA00023002"/>
    </source>
</evidence>
<reference evidence="10" key="1">
    <citation type="journal article" date="2014" name="Int. J. Syst. Evol. Microbiol.">
        <title>Complete genome sequence of Corynebacterium casei LMG S-19264T (=DSM 44701T), isolated from a smear-ripened cheese.</title>
        <authorList>
            <consortium name="US DOE Joint Genome Institute (JGI-PGF)"/>
            <person name="Walter F."/>
            <person name="Albersmeier A."/>
            <person name="Kalinowski J."/>
            <person name="Ruckert C."/>
        </authorList>
    </citation>
    <scope>NUCLEOTIDE SEQUENCE</scope>
    <source>
        <strain evidence="10">CGMCC 1.15425</strain>
    </source>
</reference>
<dbReference type="SUPFAM" id="SSF56524">
    <property type="entry name" value="Oxidoreductase molybdopterin-binding domain"/>
    <property type="match status" value="1"/>
</dbReference>
<feature type="domain" description="Cytochrome c" evidence="9">
    <location>
        <begin position="434"/>
        <end position="514"/>
    </location>
</feature>
<organism evidence="10 11">
    <name type="scientific">Pseudohongiella nitratireducens</name>
    <dbReference type="NCBI Taxonomy" id="1768907"/>
    <lineage>
        <taxon>Bacteria</taxon>
        <taxon>Pseudomonadati</taxon>
        <taxon>Pseudomonadota</taxon>
        <taxon>Gammaproteobacteria</taxon>
        <taxon>Pseudomonadales</taxon>
        <taxon>Pseudohongiellaceae</taxon>
        <taxon>Pseudohongiella</taxon>
    </lineage>
</organism>
<evidence type="ECO:0000256" key="6">
    <source>
        <dbReference type="ARBA" id="ARBA00023004"/>
    </source>
</evidence>
<dbReference type="Proteomes" id="UP000627715">
    <property type="component" value="Unassembled WGS sequence"/>
</dbReference>
<dbReference type="Gene3D" id="2.60.40.650">
    <property type="match status" value="1"/>
</dbReference>
<dbReference type="GO" id="GO:0030151">
    <property type="term" value="F:molybdenum ion binding"/>
    <property type="evidence" value="ECO:0007669"/>
    <property type="project" value="InterPro"/>
</dbReference>
<keyword evidence="4 7" id="KW-0479">Metal-binding</keyword>
<dbReference type="InterPro" id="IPR005066">
    <property type="entry name" value="MoCF_OxRdtse_dimer"/>
</dbReference>
<dbReference type="AlphaFoldDB" id="A0A917GS82"/>